<protein>
    <recommendedName>
        <fullName evidence="3">MalT-like TPR region domain-containing protein</fullName>
    </recommendedName>
</protein>
<evidence type="ECO:0000313" key="1">
    <source>
        <dbReference type="EMBL" id="MEJ8826776.1"/>
    </source>
</evidence>
<sequence>MQSISNALNRLQEDVSWFIRAKEVKLLQVRTSGDLWSTVVRLLPMFEFDRDNGSPWVVLEDAHTTADDGWRARAARLREHWDLRRKIFLDREKIEMPLAKYPSARSSPAFPEVSDALWEFGSALAGVLRAQSAPLDGKIVVVLAPGVLDEAETFGSDLLALTSSPSLKLARWIVVLGEDRAALSIVERLGPDAMICDCAIDPEQQGKDFDALASAPKLGRAGPQRIEPPRRVDAPPKLEPELRDAKLRAAGIDPAYLEQAPVLAKLLFGAALAMKDGRGKDAISIQRQARDLAASLGLHDVQVICTIALASYLSGLDKREDAVVELRSAIEHAEQHQLGLAEAQARLALGLLFALDKRYSDAVREYAQCARGAEHAGSPLIAIEGWRLAGQIGIELGSDSNAALCFREAIRIAEGTEVAVAQASSAAEAARALAKRYADKGFEAHAESLFQQAYAIEQGEVGRPKVADQ</sequence>
<evidence type="ECO:0000313" key="2">
    <source>
        <dbReference type="Proteomes" id="UP001363010"/>
    </source>
</evidence>
<name>A0ABU8WBW6_9BURK</name>
<gene>
    <name evidence="1" type="ORF">WKW80_33015</name>
</gene>
<comment type="caution">
    <text evidence="1">The sequence shown here is derived from an EMBL/GenBank/DDBJ whole genome shotgun (WGS) entry which is preliminary data.</text>
</comment>
<dbReference type="EMBL" id="JBBKZV010000041">
    <property type="protein sequence ID" value="MEJ8826776.1"/>
    <property type="molecule type" value="Genomic_DNA"/>
</dbReference>
<keyword evidence="2" id="KW-1185">Reference proteome</keyword>
<reference evidence="1 2" key="1">
    <citation type="submission" date="2024-03" db="EMBL/GenBank/DDBJ databases">
        <title>Novel species of the genus Variovorax.</title>
        <authorList>
            <person name="Liu Q."/>
            <person name="Xin Y.-H."/>
        </authorList>
    </citation>
    <scope>NUCLEOTIDE SEQUENCE [LARGE SCALE GENOMIC DNA]</scope>
    <source>
        <strain evidence="1 2">KACC 18501</strain>
    </source>
</reference>
<dbReference type="Gene3D" id="1.25.40.10">
    <property type="entry name" value="Tetratricopeptide repeat domain"/>
    <property type="match status" value="1"/>
</dbReference>
<dbReference type="RefSeq" id="WP_340367812.1">
    <property type="nucleotide sequence ID" value="NZ_JBBKZV010000041.1"/>
</dbReference>
<dbReference type="SUPFAM" id="SSF48452">
    <property type="entry name" value="TPR-like"/>
    <property type="match status" value="1"/>
</dbReference>
<dbReference type="InterPro" id="IPR011990">
    <property type="entry name" value="TPR-like_helical_dom_sf"/>
</dbReference>
<evidence type="ECO:0008006" key="3">
    <source>
        <dbReference type="Google" id="ProtNLM"/>
    </source>
</evidence>
<organism evidence="1 2">
    <name type="scientific">Variovorax humicola</name>
    <dbReference type="NCBI Taxonomy" id="1769758"/>
    <lineage>
        <taxon>Bacteria</taxon>
        <taxon>Pseudomonadati</taxon>
        <taxon>Pseudomonadota</taxon>
        <taxon>Betaproteobacteria</taxon>
        <taxon>Burkholderiales</taxon>
        <taxon>Comamonadaceae</taxon>
        <taxon>Variovorax</taxon>
    </lineage>
</organism>
<proteinExistence type="predicted"/>
<accession>A0ABU8WBW6</accession>
<dbReference type="Proteomes" id="UP001363010">
    <property type="component" value="Unassembled WGS sequence"/>
</dbReference>